<protein>
    <recommendedName>
        <fullName evidence="5">Serine/threonine-protein phosphatase 4 regulatory subunit 2</fullName>
    </recommendedName>
</protein>
<dbReference type="AlphaFoldDB" id="A0A9Q0GVM9"/>
<organism evidence="3 4">
    <name type="scientific">Protea cynaroides</name>
    <dbReference type="NCBI Taxonomy" id="273540"/>
    <lineage>
        <taxon>Eukaryota</taxon>
        <taxon>Viridiplantae</taxon>
        <taxon>Streptophyta</taxon>
        <taxon>Embryophyta</taxon>
        <taxon>Tracheophyta</taxon>
        <taxon>Spermatophyta</taxon>
        <taxon>Magnoliopsida</taxon>
        <taxon>Proteales</taxon>
        <taxon>Proteaceae</taxon>
        <taxon>Protea</taxon>
    </lineage>
</organism>
<dbReference type="EMBL" id="JAMYWD010000011">
    <property type="protein sequence ID" value="KAJ4954405.1"/>
    <property type="molecule type" value="Genomic_DNA"/>
</dbReference>
<dbReference type="PANTHER" id="PTHR16487:SF0">
    <property type="entry name" value="PROTEIN PHOSPHATASE 4 REGULATORY SUBUNIT 2-RELATED"/>
    <property type="match status" value="1"/>
</dbReference>
<proteinExistence type="inferred from homology"/>
<sequence length="253" mass="27645">MVRLIVDETRGDEKKHEITDEEVREILEAIATSGKFWHEWDTLKSLLSFQLKQVLSEYPEAKMANDQQSSLLGETHAELVKRLDEALLSFTEGPPFTLQRLCEILLAARIIYPNLSKLALALEKNLSVTSTLPTSTDLDPSMKQKPGEPTNGNEGLQGQSHLVENGVEGTAGDGDEEMAEAEAEAEAEVEAEEVEEDNKDVNMETTGEIMGGTQETPETQETQETSSEGSTNSEPSTESSPSSEQLNSTGSET</sequence>
<keyword evidence="4" id="KW-1185">Reference proteome</keyword>
<feature type="region of interest" description="Disordered" evidence="2">
    <location>
        <begin position="130"/>
        <end position="253"/>
    </location>
</feature>
<dbReference type="PANTHER" id="PTHR16487">
    <property type="entry name" value="PPP4R2-RELATED PROTEIN"/>
    <property type="match status" value="1"/>
</dbReference>
<evidence type="ECO:0000256" key="1">
    <source>
        <dbReference type="ARBA" id="ARBA00009207"/>
    </source>
</evidence>
<name>A0A9Q0GVM9_9MAGN</name>
<dbReference type="GO" id="GO:0005634">
    <property type="term" value="C:nucleus"/>
    <property type="evidence" value="ECO:0007669"/>
    <property type="project" value="TreeGrafter"/>
</dbReference>
<comment type="similarity">
    <text evidence="1">Belongs to the PPP4R2 family.</text>
</comment>
<reference evidence="3" key="1">
    <citation type="journal article" date="2023" name="Plant J.">
        <title>The genome of the king protea, Protea cynaroides.</title>
        <authorList>
            <person name="Chang J."/>
            <person name="Duong T.A."/>
            <person name="Schoeman C."/>
            <person name="Ma X."/>
            <person name="Roodt D."/>
            <person name="Barker N."/>
            <person name="Li Z."/>
            <person name="Van de Peer Y."/>
            <person name="Mizrachi E."/>
        </authorList>
    </citation>
    <scope>NUCLEOTIDE SEQUENCE</scope>
    <source>
        <tissue evidence="3">Young leaves</tissue>
    </source>
</reference>
<comment type="caution">
    <text evidence="3">The sequence shown here is derived from an EMBL/GenBank/DDBJ whole genome shotgun (WGS) entry which is preliminary data.</text>
</comment>
<dbReference type="Pfam" id="PF09184">
    <property type="entry name" value="PPP4R2"/>
    <property type="match status" value="1"/>
</dbReference>
<dbReference type="OrthoDB" id="341898at2759"/>
<dbReference type="GO" id="GO:0019888">
    <property type="term" value="F:protein phosphatase regulator activity"/>
    <property type="evidence" value="ECO:0007669"/>
    <property type="project" value="InterPro"/>
</dbReference>
<evidence type="ECO:0000313" key="3">
    <source>
        <dbReference type="EMBL" id="KAJ4954405.1"/>
    </source>
</evidence>
<dbReference type="InterPro" id="IPR015267">
    <property type="entry name" value="PPP4R2"/>
</dbReference>
<feature type="compositionally biased region" description="Acidic residues" evidence="2">
    <location>
        <begin position="173"/>
        <end position="198"/>
    </location>
</feature>
<dbReference type="GO" id="GO:0030289">
    <property type="term" value="C:protein phosphatase 4 complex"/>
    <property type="evidence" value="ECO:0007669"/>
    <property type="project" value="InterPro"/>
</dbReference>
<accession>A0A9Q0GVM9</accession>
<evidence type="ECO:0008006" key="5">
    <source>
        <dbReference type="Google" id="ProtNLM"/>
    </source>
</evidence>
<evidence type="ECO:0000313" key="4">
    <source>
        <dbReference type="Proteomes" id="UP001141806"/>
    </source>
</evidence>
<feature type="compositionally biased region" description="Polar residues" evidence="2">
    <location>
        <begin position="150"/>
        <end position="162"/>
    </location>
</feature>
<dbReference type="Proteomes" id="UP001141806">
    <property type="component" value="Unassembled WGS sequence"/>
</dbReference>
<evidence type="ECO:0000256" key="2">
    <source>
        <dbReference type="SAM" id="MobiDB-lite"/>
    </source>
</evidence>
<gene>
    <name evidence="3" type="ORF">NE237_011188</name>
</gene>
<dbReference type="GO" id="GO:0005737">
    <property type="term" value="C:cytoplasm"/>
    <property type="evidence" value="ECO:0007669"/>
    <property type="project" value="TreeGrafter"/>
</dbReference>
<feature type="compositionally biased region" description="Low complexity" evidence="2">
    <location>
        <begin position="211"/>
        <end position="253"/>
    </location>
</feature>